<feature type="compositionally biased region" description="Polar residues" evidence="1">
    <location>
        <begin position="385"/>
        <end position="400"/>
    </location>
</feature>
<protein>
    <submittedName>
        <fullName evidence="2">Uncharacterized protein</fullName>
    </submittedName>
</protein>
<name>R0LDS1_ANAPL</name>
<organism evidence="2 3">
    <name type="scientific">Anas platyrhynchos</name>
    <name type="common">Mallard</name>
    <name type="synonym">Anas boschas</name>
    <dbReference type="NCBI Taxonomy" id="8839"/>
    <lineage>
        <taxon>Eukaryota</taxon>
        <taxon>Metazoa</taxon>
        <taxon>Chordata</taxon>
        <taxon>Craniata</taxon>
        <taxon>Vertebrata</taxon>
        <taxon>Euteleostomi</taxon>
        <taxon>Archelosauria</taxon>
        <taxon>Archosauria</taxon>
        <taxon>Dinosauria</taxon>
        <taxon>Saurischia</taxon>
        <taxon>Theropoda</taxon>
        <taxon>Coelurosauria</taxon>
        <taxon>Aves</taxon>
        <taxon>Neognathae</taxon>
        <taxon>Galloanserae</taxon>
        <taxon>Anseriformes</taxon>
        <taxon>Anatidae</taxon>
        <taxon>Anatinae</taxon>
        <taxon>Anas</taxon>
    </lineage>
</organism>
<sequence>MKHPGLLVQKSQQISFPSAAECQILAISEKKAFEEDGVSNEAKQGVCRGCQHCACMDTNDVRWALGSGFGGGCNNTHLLGEVMETNSEHMPTSFPKDPKSIMSGPDSQLVQLVELHCLQERPLQRILASPLSPALTDSYCKLPKSFPLKTKSASAAVGTWQISLAGKFGSPDVRDAHRGLPKQKDRDKVFEFEMSVVLDNARCEKSREWLTEGKLGCCRAFVECDKRWCACSCSHFQDKNYFDVQKNLALAYKKIRDLTAECAGSLLDTGSPPQSNTLTPVLQDLSGHADVQRLSIQSGETKLDRGQRRKDIYSTQAVKEPLQDVLLEQVPTTPYKPHQATSRTSVRIRHCKIYEVMEKEKTAVGMSGEPYQKYTTLCSKEDKNLPSSTCMKRPSPTTLPTPRKYPHSLITSGSESLERWDGGSAKSGHTADHAACKPHSEIVPCWSTTLSGRLISPRAHNLLLPQQILSMANHHSLAARCMVFLKALPGTKGHVLPKRTFEAEENPRQALPGAGLPSMLLGSRVKELGAGDSSTRGMHSAGESVQGGEQLQQLWPHHSWQSGRGHEEENPGSAAGESFAVTGGPVAPPA</sequence>
<evidence type="ECO:0000256" key="1">
    <source>
        <dbReference type="SAM" id="MobiDB-lite"/>
    </source>
</evidence>
<feature type="region of interest" description="Disordered" evidence="1">
    <location>
        <begin position="529"/>
        <end position="590"/>
    </location>
</feature>
<dbReference type="Proteomes" id="UP000296049">
    <property type="component" value="Unassembled WGS sequence"/>
</dbReference>
<keyword evidence="3" id="KW-1185">Reference proteome</keyword>
<evidence type="ECO:0000313" key="2">
    <source>
        <dbReference type="EMBL" id="EOB03809.1"/>
    </source>
</evidence>
<evidence type="ECO:0000313" key="3">
    <source>
        <dbReference type="Proteomes" id="UP000296049"/>
    </source>
</evidence>
<gene>
    <name evidence="2" type="ORF">Anapl_00044</name>
</gene>
<reference evidence="3" key="1">
    <citation type="journal article" date="2013" name="Nat. Genet.">
        <title>The duck genome and transcriptome provide insight into an avian influenza virus reservoir species.</title>
        <authorList>
            <person name="Huang Y."/>
            <person name="Li Y."/>
            <person name="Burt D.W."/>
            <person name="Chen H."/>
            <person name="Zhang Y."/>
            <person name="Qian W."/>
            <person name="Kim H."/>
            <person name="Gan S."/>
            <person name="Zhao Y."/>
            <person name="Li J."/>
            <person name="Yi K."/>
            <person name="Feng H."/>
            <person name="Zhu P."/>
            <person name="Li B."/>
            <person name="Liu Q."/>
            <person name="Fairley S."/>
            <person name="Magor K.E."/>
            <person name="Du Z."/>
            <person name="Hu X."/>
            <person name="Goodman L."/>
            <person name="Tafer H."/>
            <person name="Vignal A."/>
            <person name="Lee T."/>
            <person name="Kim K.W."/>
            <person name="Sheng Z."/>
            <person name="An Y."/>
            <person name="Searle S."/>
            <person name="Herrero J."/>
            <person name="Groenen M.A."/>
            <person name="Crooijmans R.P."/>
            <person name="Faraut T."/>
            <person name="Cai Q."/>
            <person name="Webster R.G."/>
            <person name="Aldridge J.R."/>
            <person name="Warren W.C."/>
            <person name="Bartschat S."/>
            <person name="Kehr S."/>
            <person name="Marz M."/>
            <person name="Stadler P.F."/>
            <person name="Smith J."/>
            <person name="Kraus R.H."/>
            <person name="Zhao Y."/>
            <person name="Ren L."/>
            <person name="Fei J."/>
            <person name="Morisson M."/>
            <person name="Kaiser P."/>
            <person name="Griffin D.K."/>
            <person name="Rao M."/>
            <person name="Pitel F."/>
            <person name="Wang J."/>
            <person name="Li N."/>
        </authorList>
    </citation>
    <scope>NUCLEOTIDE SEQUENCE [LARGE SCALE GENOMIC DNA]</scope>
</reference>
<dbReference type="EMBL" id="KB742833">
    <property type="protein sequence ID" value="EOB03809.1"/>
    <property type="molecule type" value="Genomic_DNA"/>
</dbReference>
<proteinExistence type="predicted"/>
<dbReference type="AlphaFoldDB" id="R0LDS1"/>
<feature type="region of interest" description="Disordered" evidence="1">
    <location>
        <begin position="385"/>
        <end position="407"/>
    </location>
</feature>
<accession>R0LDS1</accession>